<feature type="domain" description="MmgE/PrpD C-terminal" evidence="3">
    <location>
        <begin position="266"/>
        <end position="418"/>
    </location>
</feature>
<dbReference type="InterPro" id="IPR005656">
    <property type="entry name" value="MmgE_PrpD"/>
</dbReference>
<feature type="domain" description="MmgE/PrpD N-terminal" evidence="2">
    <location>
        <begin position="9"/>
        <end position="237"/>
    </location>
</feature>
<dbReference type="PANTHER" id="PTHR16943:SF8">
    <property type="entry name" value="2-METHYLCITRATE DEHYDRATASE"/>
    <property type="match status" value="1"/>
</dbReference>
<sequence length="449" mass="46302">MGLTRDLAAFATAATPSEGAAPIVGRSLVDTVGVAVAGAGRLGEGVLERLLVAHGSPGAGPAFLLSTGERGAVLSAALCNATAAHVLDFDDVSHAVRGHPSAVLIPALLAQSEETDVSGAEFVAAFEVGLQVAAALLAGVGPTHYADGWHATSTFGTIATAAAASRLLRLDEGQAAEALGLAASFAAGSRANFGTMTKPLHAGHAAQWGLFAARAAGAGFTANPDQLESQTGFLRLHGERDVAGALDTLHGPRVLTSDRGLNVKKYPCCYFAHRAIEATIGLRERVRTEDVERIEVTVPPGATAALTFDAPRTGLAAKFSGPFLVASALLDGAVRFATFDAAQRSRADVADLGRRVRWSESATPPYGPPEWSEGYAVVVAHLRGGETACARVDVPRGDCRDPLGQAELWAKFADCVDGCELPGADPRTFFDRLLDLPSSPSVATWAAPA</sequence>
<dbReference type="PANTHER" id="PTHR16943">
    <property type="entry name" value="2-METHYLCITRATE DEHYDRATASE-RELATED"/>
    <property type="match status" value="1"/>
</dbReference>
<dbReference type="SUPFAM" id="SSF103378">
    <property type="entry name" value="2-methylcitrate dehydratase PrpD"/>
    <property type="match status" value="1"/>
</dbReference>
<dbReference type="InterPro" id="IPR042183">
    <property type="entry name" value="MmgE/PrpD_sf_1"/>
</dbReference>
<reference evidence="4" key="1">
    <citation type="submission" date="2023-07" db="EMBL/GenBank/DDBJ databases">
        <title>Functional and genomic diversity of the sorghum phyllosphere microbiome.</title>
        <authorList>
            <person name="Shade A."/>
        </authorList>
    </citation>
    <scope>NUCLEOTIDE SEQUENCE</scope>
    <source>
        <strain evidence="4">SORGH_AS_1067</strain>
    </source>
</reference>
<name>A0AAJ1U7P8_9ACTN</name>
<dbReference type="InterPro" id="IPR045337">
    <property type="entry name" value="MmgE_PrpD_C"/>
</dbReference>
<evidence type="ECO:0000256" key="1">
    <source>
        <dbReference type="ARBA" id="ARBA00006174"/>
    </source>
</evidence>
<gene>
    <name evidence="4" type="ORF">QE405_002976</name>
</gene>
<dbReference type="InterPro" id="IPR045336">
    <property type="entry name" value="MmgE_PrpD_N"/>
</dbReference>
<dbReference type="InterPro" id="IPR036148">
    <property type="entry name" value="MmgE/PrpD_sf"/>
</dbReference>
<comment type="similarity">
    <text evidence="1">Belongs to the PrpD family.</text>
</comment>
<dbReference type="AlphaFoldDB" id="A0AAJ1U7P8"/>
<dbReference type="Pfam" id="PF03972">
    <property type="entry name" value="MmgE_PrpD_N"/>
    <property type="match status" value="1"/>
</dbReference>
<evidence type="ECO:0000259" key="3">
    <source>
        <dbReference type="Pfam" id="PF19305"/>
    </source>
</evidence>
<dbReference type="Gene3D" id="3.30.1330.120">
    <property type="entry name" value="2-methylcitrate dehydratase PrpD"/>
    <property type="match status" value="1"/>
</dbReference>
<dbReference type="RefSeq" id="WP_307202175.1">
    <property type="nucleotide sequence ID" value="NZ_JAUTAN010000001.1"/>
</dbReference>
<dbReference type="Proteomes" id="UP001239215">
    <property type="component" value="Unassembled WGS sequence"/>
</dbReference>
<comment type="caution">
    <text evidence="4">The sequence shown here is derived from an EMBL/GenBank/DDBJ whole genome shotgun (WGS) entry which is preliminary data.</text>
</comment>
<evidence type="ECO:0000313" key="5">
    <source>
        <dbReference type="Proteomes" id="UP001239215"/>
    </source>
</evidence>
<organism evidence="4 5">
    <name type="scientific">Nocardioides zeae</name>
    <dbReference type="NCBI Taxonomy" id="1457234"/>
    <lineage>
        <taxon>Bacteria</taxon>
        <taxon>Bacillati</taxon>
        <taxon>Actinomycetota</taxon>
        <taxon>Actinomycetes</taxon>
        <taxon>Propionibacteriales</taxon>
        <taxon>Nocardioidaceae</taxon>
        <taxon>Nocardioides</taxon>
    </lineage>
</organism>
<protein>
    <submittedName>
        <fullName evidence="4">2-methylcitrate dehydratase PrpD</fullName>
    </submittedName>
</protein>
<accession>A0AAJ1U7P8</accession>
<dbReference type="GO" id="GO:0016829">
    <property type="term" value="F:lyase activity"/>
    <property type="evidence" value="ECO:0007669"/>
    <property type="project" value="InterPro"/>
</dbReference>
<dbReference type="Pfam" id="PF19305">
    <property type="entry name" value="MmgE_PrpD_C"/>
    <property type="match status" value="1"/>
</dbReference>
<evidence type="ECO:0000313" key="4">
    <source>
        <dbReference type="EMBL" id="MDQ1105692.1"/>
    </source>
</evidence>
<dbReference type="InterPro" id="IPR042188">
    <property type="entry name" value="MmgE/PrpD_sf_2"/>
</dbReference>
<evidence type="ECO:0000259" key="2">
    <source>
        <dbReference type="Pfam" id="PF03972"/>
    </source>
</evidence>
<dbReference type="EMBL" id="JAUTAN010000001">
    <property type="protein sequence ID" value="MDQ1105692.1"/>
    <property type="molecule type" value="Genomic_DNA"/>
</dbReference>
<dbReference type="Gene3D" id="1.10.4100.10">
    <property type="entry name" value="2-methylcitrate dehydratase PrpD"/>
    <property type="match status" value="1"/>
</dbReference>
<proteinExistence type="inferred from homology"/>